<gene>
    <name evidence="2" type="primary">LOC142175217</name>
</gene>
<name>A0AC58TL06_TOBAC</name>
<evidence type="ECO:0000313" key="1">
    <source>
        <dbReference type="Proteomes" id="UP000790787"/>
    </source>
</evidence>
<dbReference type="RefSeq" id="XP_075097897.1">
    <property type="nucleotide sequence ID" value="XM_075241796.1"/>
</dbReference>
<reference evidence="1" key="1">
    <citation type="journal article" date="2014" name="Nat. Commun.">
        <title>The tobacco genome sequence and its comparison with those of tomato and potato.</title>
        <authorList>
            <person name="Sierro N."/>
            <person name="Battey J.N."/>
            <person name="Ouadi S."/>
            <person name="Bakaher N."/>
            <person name="Bovet L."/>
            <person name="Willig A."/>
            <person name="Goepfert S."/>
            <person name="Peitsch M.C."/>
            <person name="Ivanov N.V."/>
        </authorList>
    </citation>
    <scope>NUCLEOTIDE SEQUENCE [LARGE SCALE GENOMIC DNA]</scope>
</reference>
<dbReference type="Proteomes" id="UP000790787">
    <property type="component" value="Chromosome 21"/>
</dbReference>
<evidence type="ECO:0000313" key="2">
    <source>
        <dbReference type="RefSeq" id="XP_075097897.1"/>
    </source>
</evidence>
<sequence length="130" mass="15197">MEKVKIIKEQLKTAQSRQNSYSDVHRRDLKFQEDCWVFLKVSPMKGVRFGKRGKVSQRYIGPYKIIQRIGQEAYMLELPPKMSLVHPENHESMLKKVAEDPSLIVLVETVEVNEELTNEKIPVSIPYRQV</sequence>
<organism evidence="1 2">
    <name type="scientific">Nicotiana tabacum</name>
    <name type="common">Common tobacco</name>
    <dbReference type="NCBI Taxonomy" id="4097"/>
    <lineage>
        <taxon>Eukaryota</taxon>
        <taxon>Viridiplantae</taxon>
        <taxon>Streptophyta</taxon>
        <taxon>Embryophyta</taxon>
        <taxon>Tracheophyta</taxon>
        <taxon>Spermatophyta</taxon>
        <taxon>Magnoliopsida</taxon>
        <taxon>eudicotyledons</taxon>
        <taxon>Gunneridae</taxon>
        <taxon>Pentapetalae</taxon>
        <taxon>asterids</taxon>
        <taxon>lamiids</taxon>
        <taxon>Solanales</taxon>
        <taxon>Solanaceae</taxon>
        <taxon>Nicotianoideae</taxon>
        <taxon>Nicotianeae</taxon>
        <taxon>Nicotiana</taxon>
    </lineage>
</organism>
<accession>A0AC58TL06</accession>
<reference evidence="2" key="2">
    <citation type="submission" date="2025-08" db="UniProtKB">
        <authorList>
            <consortium name="RefSeq"/>
        </authorList>
    </citation>
    <scope>IDENTIFICATION</scope>
    <source>
        <tissue evidence="2">Leaf</tissue>
    </source>
</reference>
<protein>
    <submittedName>
        <fullName evidence="2">Uncharacterized protein LOC142175217</fullName>
    </submittedName>
</protein>
<keyword evidence="1" id="KW-1185">Reference proteome</keyword>
<proteinExistence type="predicted"/>